<feature type="signal peptide" evidence="1">
    <location>
        <begin position="1"/>
        <end position="21"/>
    </location>
</feature>
<dbReference type="InterPro" id="IPR029058">
    <property type="entry name" value="AB_hydrolase_fold"/>
</dbReference>
<dbReference type="RefSeq" id="WP_145065830.1">
    <property type="nucleotide sequence ID" value="NZ_CP036287.1"/>
</dbReference>
<dbReference type="Proteomes" id="UP000316921">
    <property type="component" value="Chromosome"/>
</dbReference>
<name>A0A518BKQ5_9BACT</name>
<evidence type="ECO:0000313" key="3">
    <source>
        <dbReference type="Proteomes" id="UP000316921"/>
    </source>
</evidence>
<dbReference type="AlphaFoldDB" id="A0A518BKQ5"/>
<dbReference type="Gene3D" id="3.40.50.1820">
    <property type="entry name" value="alpha/beta hydrolase"/>
    <property type="match status" value="1"/>
</dbReference>
<organism evidence="2 3">
    <name type="scientific">Engelhardtia mirabilis</name>
    <dbReference type="NCBI Taxonomy" id="2528011"/>
    <lineage>
        <taxon>Bacteria</taxon>
        <taxon>Pseudomonadati</taxon>
        <taxon>Planctomycetota</taxon>
        <taxon>Planctomycetia</taxon>
        <taxon>Planctomycetia incertae sedis</taxon>
        <taxon>Engelhardtia</taxon>
    </lineage>
</organism>
<accession>A0A518BKQ5</accession>
<dbReference type="SUPFAM" id="SSF53474">
    <property type="entry name" value="alpha/beta-Hydrolases"/>
    <property type="match status" value="1"/>
</dbReference>
<sequence length="415" mass="44541" precursor="true">MRRLSLPALAATLAFSTVALAAPLRAIAFDLQLAKSDHKKLAAAVADYYKAFKEEKGTLEARGDLEETVEKLEKKAKAPILAMVEDLELVMVQAADGEDRVPGKGKISQEEERGIEMSVHAPKDYKFDSGPYPLVLTVPDAGQKADDHLRDDWLSTGAATEAVIVAVHMPPDVSDWTNAVNEAGGLQSVMVAMGSALRTYSVDSNRVYLAGKGAGVAVVAEVASLFPDRFAAVVGRAGDVGATPAENFSTIATLWISGSSGADSFAEAIGKLGYENCTVEGSTDAAGAWIWLSGQRRSANPTKVSFTPRTDFSTGCFWINAEGVDTDVEGTSVIAEADRESNTITLQVVGMTRVTVYLNDRLVDLDRPVRVVLNGVEHETQLERKLNLLLDRVYRSGDPGRIYTASRAYDVPEAE</sequence>
<dbReference type="KEGG" id="pbap:Pla133_26430"/>
<dbReference type="EMBL" id="CP036287">
    <property type="protein sequence ID" value="QDU67555.1"/>
    <property type="molecule type" value="Genomic_DNA"/>
</dbReference>
<evidence type="ECO:0000313" key="2">
    <source>
        <dbReference type="EMBL" id="QDU67555.1"/>
    </source>
</evidence>
<keyword evidence="1" id="KW-0732">Signal</keyword>
<feature type="chain" id="PRO_5021885512" evidence="1">
    <location>
        <begin position="22"/>
        <end position="415"/>
    </location>
</feature>
<evidence type="ECO:0000256" key="1">
    <source>
        <dbReference type="SAM" id="SignalP"/>
    </source>
</evidence>
<proteinExistence type="predicted"/>
<protein>
    <submittedName>
        <fullName evidence="2">Esterase PHB depolymerase</fullName>
    </submittedName>
</protein>
<reference evidence="2 3" key="1">
    <citation type="submission" date="2019-02" db="EMBL/GenBank/DDBJ databases">
        <title>Deep-cultivation of Planctomycetes and their phenomic and genomic characterization uncovers novel biology.</title>
        <authorList>
            <person name="Wiegand S."/>
            <person name="Jogler M."/>
            <person name="Boedeker C."/>
            <person name="Pinto D."/>
            <person name="Vollmers J."/>
            <person name="Rivas-Marin E."/>
            <person name="Kohn T."/>
            <person name="Peeters S.H."/>
            <person name="Heuer A."/>
            <person name="Rast P."/>
            <person name="Oberbeckmann S."/>
            <person name="Bunk B."/>
            <person name="Jeske O."/>
            <person name="Meyerdierks A."/>
            <person name="Storesund J.E."/>
            <person name="Kallscheuer N."/>
            <person name="Luecker S."/>
            <person name="Lage O.M."/>
            <person name="Pohl T."/>
            <person name="Merkel B.J."/>
            <person name="Hornburger P."/>
            <person name="Mueller R.-W."/>
            <person name="Bruemmer F."/>
            <person name="Labrenz M."/>
            <person name="Spormann A.M."/>
            <person name="Op den Camp H."/>
            <person name="Overmann J."/>
            <person name="Amann R."/>
            <person name="Jetten M.S.M."/>
            <person name="Mascher T."/>
            <person name="Medema M.H."/>
            <person name="Devos D.P."/>
            <person name="Kaster A.-K."/>
            <person name="Ovreas L."/>
            <person name="Rohde M."/>
            <person name="Galperin M.Y."/>
            <person name="Jogler C."/>
        </authorList>
    </citation>
    <scope>NUCLEOTIDE SEQUENCE [LARGE SCALE GENOMIC DNA]</scope>
    <source>
        <strain evidence="2 3">Pla133</strain>
    </source>
</reference>
<keyword evidence="3" id="KW-1185">Reference proteome</keyword>
<gene>
    <name evidence="2" type="ORF">Pla133_26430</name>
</gene>